<dbReference type="RefSeq" id="WP_330218729.1">
    <property type="nucleotide sequence ID" value="NZ_JYNU01000010.1"/>
</dbReference>
<feature type="domain" description="FAD/NAD(P)-binding" evidence="1">
    <location>
        <begin position="17"/>
        <end position="218"/>
    </location>
</feature>
<name>A0A0J6W634_9MYCO</name>
<reference evidence="2 3" key="1">
    <citation type="journal article" date="2015" name="Genome Biol. Evol.">
        <title>Characterization of Three Mycobacterium spp. with Potential Use in Bioremediation by Genome Sequencing and Comparative Genomics.</title>
        <authorList>
            <person name="Das S."/>
            <person name="Pettersson B.M."/>
            <person name="Behra P.R."/>
            <person name="Ramesh M."/>
            <person name="Dasgupta S."/>
            <person name="Bhattacharya A."/>
            <person name="Kirsebom L.A."/>
        </authorList>
    </citation>
    <scope>NUCLEOTIDE SEQUENCE [LARGE SCALE GENOMIC DNA]</scope>
    <source>
        <strain evidence="2 3">DSM 44075</strain>
    </source>
</reference>
<dbReference type="PATRIC" id="fig|1807.14.peg.1856"/>
<protein>
    <recommendedName>
        <fullName evidence="1">FAD/NAD(P)-binding domain-containing protein</fullName>
    </recommendedName>
</protein>
<proteinExistence type="predicted"/>
<evidence type="ECO:0000313" key="2">
    <source>
        <dbReference type="EMBL" id="KMO77278.1"/>
    </source>
</evidence>
<dbReference type="EMBL" id="JYNU01000010">
    <property type="protein sequence ID" value="KMO77278.1"/>
    <property type="molecule type" value="Genomic_DNA"/>
</dbReference>
<gene>
    <name evidence="2" type="ORF">MOBUDSM44075_01847</name>
</gene>
<dbReference type="Proteomes" id="UP000036313">
    <property type="component" value="Unassembled WGS sequence"/>
</dbReference>
<dbReference type="GO" id="GO:0016491">
    <property type="term" value="F:oxidoreductase activity"/>
    <property type="evidence" value="ECO:0007669"/>
    <property type="project" value="InterPro"/>
</dbReference>
<organism evidence="2 3">
    <name type="scientific">Mycolicibacterium obuense</name>
    <dbReference type="NCBI Taxonomy" id="1807"/>
    <lineage>
        <taxon>Bacteria</taxon>
        <taxon>Bacillati</taxon>
        <taxon>Actinomycetota</taxon>
        <taxon>Actinomycetes</taxon>
        <taxon>Mycobacteriales</taxon>
        <taxon>Mycobacteriaceae</taxon>
        <taxon>Mycolicibacterium</taxon>
    </lineage>
</organism>
<evidence type="ECO:0000259" key="1">
    <source>
        <dbReference type="Pfam" id="PF07992"/>
    </source>
</evidence>
<dbReference type="Pfam" id="PF07992">
    <property type="entry name" value="Pyr_redox_2"/>
    <property type="match status" value="1"/>
</dbReference>
<evidence type="ECO:0000313" key="3">
    <source>
        <dbReference type="Proteomes" id="UP000036313"/>
    </source>
</evidence>
<dbReference type="Gene3D" id="3.50.50.60">
    <property type="entry name" value="FAD/NAD(P)-binding domain"/>
    <property type="match status" value="1"/>
</dbReference>
<dbReference type="AlphaFoldDB" id="A0A0J6W634"/>
<dbReference type="SUPFAM" id="SSF51905">
    <property type="entry name" value="FAD/NAD(P)-binding domain"/>
    <property type="match status" value="1"/>
</dbReference>
<accession>A0A0J6W634</accession>
<dbReference type="InterPro" id="IPR036188">
    <property type="entry name" value="FAD/NAD-bd_sf"/>
</dbReference>
<dbReference type="InterPro" id="IPR023753">
    <property type="entry name" value="FAD/NAD-binding_dom"/>
</dbReference>
<comment type="caution">
    <text evidence="2">The sequence shown here is derived from an EMBL/GenBank/DDBJ whole genome shotgun (WGS) entry which is preliminary data.</text>
</comment>
<sequence>MTDDSTMSLSTETESCDLCIVGAGLAGMNALAVASEYLGRGQRVLLVDRRLRVGGMWVDTYPYVRLHQPHPWFTAGDIPWTQGHDRRHLATRSEVLDHFTHCLDVVRQRVTVDTLFGWEFDGFTESDGMATVRVSAADGRTRTITTPRLINAAGFAVTPNDPLPVQSHQVRSVSPNFCDVDEIASDGAPVWVIGGGKTGMDTAHALITADPHREVSMVAGSGTYFLSRDETFPRGRRRWWSGTPASVSGAHMLSHFDGTNEDEANRWFRDTYGVWPTQGADTYVLGIMSAAESRAIAAGLREIAMDRFTDVVDGPDGPVMTFASGQRRTVAPGSWIINCTGYVLRDAGPYQPYLSPGGSVLSIHLRSATMHLTSFMAYFMTHMLYRDRLADAPLYELDAIELRAKSKVILPFGILCLSQHNLSVMFERLPNAVFLRCGSNVDSWYPLTRQLRGSLTFLLRHRRDRDNARRTLDTLRERFDLRCGPLAAPHVR</sequence>